<gene>
    <name evidence="1" type="ORF">D5086_021647</name>
</gene>
<evidence type="ECO:0000313" key="2">
    <source>
        <dbReference type="Proteomes" id="UP000309997"/>
    </source>
</evidence>
<sequence>MEALQSQYLSSSPLNPLNKKSHNATKPPPERISFIKASSSSTVSAPKREKDPKKRVVITGMGLVSVFGNDVDAYYDKLLAGESGIGTIDRFDASKFPTRFAGQIRGFNAQGYIDGKNDRRLDNCLRYCIVAGKKALEDADLGGNNLSKIDKEKAGVLVGTGMGGLQVFSDGVQSLIEKGHRKITPFFIPYAITNMASALLGIELGFMGPNYSISTACATSNYCFYAAANHIRRGEADMMIAGGTEAAIIPIGLGGFVACRALSQRNDDPKTASRPWDRDRDGFVMGEGAGVLVMESLEHAMKRGAPIIAEYLGGAVNCDAYHMTDPRADGLGVSSCIERSLEDAGVSPEEVNYINAHATSTLAGDLAEINAIKKVFKNTSEIKINATKSMIGHCLGASGGLEAIATVKAITTGWLHPSINQFNPEPSVEFDTVANKKQQHAVNVGISGFQKSSSEAFGSLAKLLHTSIGCGSSHPDCPNVDKSSTQKQMESGNEITEEAKENVNQKKKKIFVAGATGSTGKRIVEQLLAKGFEVKAGVRDLDKAKTALSEHNPSLQIVTADVTEGSDKLVQAIGDDSEAVICATGFRPGWNLFAPWKVDNLGTVNLVEACRKLGVKRFILISSILVNGAAMGQILNPAYIFLNIFGLTLVAKLQAENYIRKSGINYTIVRPGGLRNEPPSGNLVMEPEDTLYDGTISRDLVAEVAVEALGLPESSYKVVEIVSRADAPKRTYEDLFGSIKQK</sequence>
<keyword evidence="2" id="KW-1185">Reference proteome</keyword>
<comment type="caution">
    <text evidence="1">The sequence shown here is derived from an EMBL/GenBank/DDBJ whole genome shotgun (WGS) entry which is preliminary data.</text>
</comment>
<evidence type="ECO:0000313" key="1">
    <source>
        <dbReference type="EMBL" id="KAL3576364.1"/>
    </source>
</evidence>
<dbReference type="EMBL" id="RCHU02000011">
    <property type="protein sequence ID" value="KAL3576364.1"/>
    <property type="molecule type" value="Genomic_DNA"/>
</dbReference>
<proteinExistence type="predicted"/>
<protein>
    <submittedName>
        <fullName evidence="1">Uncharacterized protein</fullName>
    </submittedName>
</protein>
<dbReference type="Proteomes" id="UP000309997">
    <property type="component" value="Unassembled WGS sequence"/>
</dbReference>
<name>A0ACC4BD48_POPAL</name>
<accession>A0ACC4BD48</accession>
<organism evidence="1 2">
    <name type="scientific">Populus alba</name>
    <name type="common">White poplar</name>
    <dbReference type="NCBI Taxonomy" id="43335"/>
    <lineage>
        <taxon>Eukaryota</taxon>
        <taxon>Viridiplantae</taxon>
        <taxon>Streptophyta</taxon>
        <taxon>Embryophyta</taxon>
        <taxon>Tracheophyta</taxon>
        <taxon>Spermatophyta</taxon>
        <taxon>Magnoliopsida</taxon>
        <taxon>eudicotyledons</taxon>
        <taxon>Gunneridae</taxon>
        <taxon>Pentapetalae</taxon>
        <taxon>rosids</taxon>
        <taxon>fabids</taxon>
        <taxon>Malpighiales</taxon>
        <taxon>Salicaceae</taxon>
        <taxon>Saliceae</taxon>
        <taxon>Populus</taxon>
    </lineage>
</organism>
<reference evidence="1 2" key="1">
    <citation type="journal article" date="2024" name="Plant Biotechnol. J.">
        <title>Genome and CRISPR/Cas9 system of a widespread forest tree (Populus alba) in the world.</title>
        <authorList>
            <person name="Liu Y.J."/>
            <person name="Jiang P.F."/>
            <person name="Han X.M."/>
            <person name="Li X.Y."/>
            <person name="Wang H.M."/>
            <person name="Wang Y.J."/>
            <person name="Wang X.X."/>
            <person name="Zeng Q.Y."/>
        </authorList>
    </citation>
    <scope>NUCLEOTIDE SEQUENCE [LARGE SCALE GENOMIC DNA]</scope>
    <source>
        <strain evidence="2">cv. PAL-ZL1</strain>
    </source>
</reference>